<reference evidence="1" key="1">
    <citation type="submission" date="2022-08" db="EMBL/GenBank/DDBJ databases">
        <title>Genome Sequence of Lecanicillium fungicola.</title>
        <authorList>
            <person name="Buettner E."/>
        </authorList>
    </citation>
    <scope>NUCLEOTIDE SEQUENCE</scope>
    <source>
        <strain evidence="1">Babe33</strain>
    </source>
</reference>
<gene>
    <name evidence="1" type="ORF">NQ176_g7404</name>
</gene>
<name>A0ACC1MYB1_9HYPO</name>
<accession>A0ACC1MYB1</accession>
<protein>
    <submittedName>
        <fullName evidence="1">Uncharacterized protein</fullName>
    </submittedName>
</protein>
<evidence type="ECO:0000313" key="2">
    <source>
        <dbReference type="Proteomes" id="UP001143910"/>
    </source>
</evidence>
<organism evidence="1 2">
    <name type="scientific">Zarea fungicola</name>
    <dbReference type="NCBI Taxonomy" id="93591"/>
    <lineage>
        <taxon>Eukaryota</taxon>
        <taxon>Fungi</taxon>
        <taxon>Dikarya</taxon>
        <taxon>Ascomycota</taxon>
        <taxon>Pezizomycotina</taxon>
        <taxon>Sordariomycetes</taxon>
        <taxon>Hypocreomycetidae</taxon>
        <taxon>Hypocreales</taxon>
        <taxon>Cordycipitaceae</taxon>
        <taxon>Zarea</taxon>
    </lineage>
</organism>
<proteinExistence type="predicted"/>
<dbReference type="Proteomes" id="UP001143910">
    <property type="component" value="Unassembled WGS sequence"/>
</dbReference>
<evidence type="ECO:0000313" key="1">
    <source>
        <dbReference type="EMBL" id="KAJ2972007.1"/>
    </source>
</evidence>
<comment type="caution">
    <text evidence="1">The sequence shown here is derived from an EMBL/GenBank/DDBJ whole genome shotgun (WGS) entry which is preliminary data.</text>
</comment>
<keyword evidence="2" id="KW-1185">Reference proteome</keyword>
<sequence length="364" mass="38668">MESLPKHQTAIIGHEDGHLIIDHKVPLPDVLDDDMVLVSNRVVGLNPVDTKMTGGLGAPGAISGMDFAGTVLALGPRVKAAASLQIGDRVCGAVHGMHSLTPRVGAFAHFVGATDHATLKIPHSMSMEQGASLGSGISTIGLALFRSLQLPGYPDEPAAKPKTVLVYGGSTATGTLAIQLIKLSGLVPIATCSPHNFDLVRSYGAQEVFDYRSSTAAVDIKNYTKNSLKYVLDCISEPETMQFCYECIGRLGGRYTALEPYAAGLAATRANVTPDWVLGPTMLGKEIGWKAPFGQPGNAEVKAFAVKFFKTMQRLLDEDKLKAHPVRSMTGGLEGVLQGMELLKNKQVSGYKLVYPIGPQEAAL</sequence>
<dbReference type="EMBL" id="JANJQO010001230">
    <property type="protein sequence ID" value="KAJ2972007.1"/>
    <property type="molecule type" value="Genomic_DNA"/>
</dbReference>